<organism evidence="4 5">
    <name type="scientific">Phialemonium atrogriseum</name>
    <dbReference type="NCBI Taxonomy" id="1093897"/>
    <lineage>
        <taxon>Eukaryota</taxon>
        <taxon>Fungi</taxon>
        <taxon>Dikarya</taxon>
        <taxon>Ascomycota</taxon>
        <taxon>Pezizomycotina</taxon>
        <taxon>Sordariomycetes</taxon>
        <taxon>Sordariomycetidae</taxon>
        <taxon>Cephalothecales</taxon>
        <taxon>Cephalothecaceae</taxon>
        <taxon>Phialemonium</taxon>
    </lineage>
</organism>
<keyword evidence="5" id="KW-1185">Reference proteome</keyword>
<dbReference type="InterPro" id="IPR001910">
    <property type="entry name" value="Inosine/uridine_hydrolase_dom"/>
</dbReference>
<feature type="domain" description="Inosine/uridine-preferring nucleoside hydrolase" evidence="3">
    <location>
        <begin position="31"/>
        <end position="276"/>
    </location>
</feature>
<evidence type="ECO:0000256" key="2">
    <source>
        <dbReference type="SAM" id="SignalP"/>
    </source>
</evidence>
<evidence type="ECO:0000313" key="5">
    <source>
        <dbReference type="Proteomes" id="UP001244011"/>
    </source>
</evidence>
<dbReference type="PANTHER" id="PTHR43264">
    <property type="match status" value="1"/>
</dbReference>
<keyword evidence="4" id="KW-0378">Hydrolase</keyword>
<name>A0AAJ0C1I4_9PEZI</name>
<dbReference type="CDD" id="cd02652">
    <property type="entry name" value="nuc_hydro_2"/>
    <property type="match status" value="1"/>
</dbReference>
<gene>
    <name evidence="4" type="ORF">QBC33DRAFT_67338</name>
</gene>
<keyword evidence="2" id="KW-0732">Signal</keyword>
<dbReference type="GeneID" id="85316165"/>
<dbReference type="Pfam" id="PF01156">
    <property type="entry name" value="IU_nuc_hydro"/>
    <property type="match status" value="1"/>
</dbReference>
<comment type="caution">
    <text evidence="4">The sequence shown here is derived from an EMBL/GenBank/DDBJ whole genome shotgun (WGS) entry which is preliminary data.</text>
</comment>
<dbReference type="SUPFAM" id="SSF53590">
    <property type="entry name" value="Nucleoside hydrolase"/>
    <property type="match status" value="1"/>
</dbReference>
<dbReference type="InterPro" id="IPR036452">
    <property type="entry name" value="Ribo_hydro-like"/>
</dbReference>
<dbReference type="EMBL" id="MU839008">
    <property type="protein sequence ID" value="KAK1767388.1"/>
    <property type="molecule type" value="Genomic_DNA"/>
</dbReference>
<dbReference type="PANTHER" id="PTHR43264:SF1">
    <property type="entry name" value="INOSINE_URIDINE-PREFERRING NUCLEOSIDE HYDROLASE DOMAIN-CONTAINING PROTEIN"/>
    <property type="match status" value="1"/>
</dbReference>
<dbReference type="AlphaFoldDB" id="A0AAJ0C1I4"/>
<feature type="chain" id="PRO_5042512174" evidence="2">
    <location>
        <begin position="22"/>
        <end position="347"/>
    </location>
</feature>
<evidence type="ECO:0000256" key="1">
    <source>
        <dbReference type="ARBA" id="ARBA00009176"/>
    </source>
</evidence>
<dbReference type="Proteomes" id="UP001244011">
    <property type="component" value="Unassembled WGS sequence"/>
</dbReference>
<comment type="similarity">
    <text evidence="1">Belongs to the IUNH family.</text>
</comment>
<evidence type="ECO:0000259" key="3">
    <source>
        <dbReference type="Pfam" id="PF01156"/>
    </source>
</evidence>
<feature type="signal peptide" evidence="2">
    <location>
        <begin position="1"/>
        <end position="21"/>
    </location>
</feature>
<evidence type="ECO:0000313" key="4">
    <source>
        <dbReference type="EMBL" id="KAK1767388.1"/>
    </source>
</evidence>
<reference evidence="4" key="1">
    <citation type="submission" date="2023-06" db="EMBL/GenBank/DDBJ databases">
        <title>Genome-scale phylogeny and comparative genomics of the fungal order Sordariales.</title>
        <authorList>
            <consortium name="Lawrence Berkeley National Laboratory"/>
            <person name="Hensen N."/>
            <person name="Bonometti L."/>
            <person name="Westerberg I."/>
            <person name="Brannstrom I.O."/>
            <person name="Guillou S."/>
            <person name="Cros-Aarteil S."/>
            <person name="Calhoun S."/>
            <person name="Haridas S."/>
            <person name="Kuo A."/>
            <person name="Mondo S."/>
            <person name="Pangilinan J."/>
            <person name="Riley R."/>
            <person name="Labutti K."/>
            <person name="Andreopoulos B."/>
            <person name="Lipzen A."/>
            <person name="Chen C."/>
            <person name="Yanf M."/>
            <person name="Daum C."/>
            <person name="Ng V."/>
            <person name="Clum A."/>
            <person name="Steindorff A."/>
            <person name="Ohm R."/>
            <person name="Martin F."/>
            <person name="Silar P."/>
            <person name="Natvig D."/>
            <person name="Lalanne C."/>
            <person name="Gautier V."/>
            <person name="Ament-Velasquez S.L."/>
            <person name="Kruys A."/>
            <person name="Hutchinson M.I."/>
            <person name="Powell A.J."/>
            <person name="Barry K."/>
            <person name="Miller A.N."/>
            <person name="Grigoriev I.V."/>
            <person name="Debuchy R."/>
            <person name="Gladieux P."/>
            <person name="Thoren M.H."/>
            <person name="Johannesson H."/>
        </authorList>
    </citation>
    <scope>NUCLEOTIDE SEQUENCE</scope>
    <source>
        <strain evidence="4">8032-3</strain>
    </source>
</reference>
<dbReference type="RefSeq" id="XP_060283601.1">
    <property type="nucleotide sequence ID" value="XM_060432978.1"/>
</dbReference>
<dbReference type="GO" id="GO:0016799">
    <property type="term" value="F:hydrolase activity, hydrolyzing N-glycosyl compounds"/>
    <property type="evidence" value="ECO:0007669"/>
    <property type="project" value="InterPro"/>
</dbReference>
<proteinExistence type="inferred from homology"/>
<dbReference type="Gene3D" id="3.90.245.10">
    <property type="entry name" value="Ribonucleoside hydrolase-like"/>
    <property type="match status" value="1"/>
</dbReference>
<protein>
    <submittedName>
        <fullName evidence="4">Inosine uridine-preferring nucleoside hydrolase</fullName>
    </submittedName>
</protein>
<accession>A0AAJ0C1I4</accession>
<sequence length="347" mass="37688">MRPSYTGCLVAALASVKVVQAIWSPSVKKNLIIDTDLFSDVDDAGALLLAATSPKVNLLAVNVNHPSSYSALAASAILAHYGHPETPIGIVRPLTNDTFFDGWFFELGEFASKVAYHWSSGTLAWGRAEDAWDPVDLYRKTLAEANDGSVTIASIGFFDNLSGLLNSTSDGHSAMDGPEMISRKVSELVVMGGGYPSGYEYNFWGGNSSLAAHVVNNWPGPLVFSGSELGGNVMSGGRLMKKGPATDPVRAAYIYYTYHIPRFSWDPLTVLYAIDGLGDLFEFGNGFGYNHVSTNGSNAWVFDETRKDQHWLRLKVNNETASMELDKRFLEGALSVGDDSWIGHLEL</sequence>